<feature type="transmembrane region" description="Helical" evidence="1">
    <location>
        <begin position="35"/>
        <end position="57"/>
    </location>
</feature>
<dbReference type="AlphaFoldDB" id="A0A364Y676"/>
<keyword evidence="1" id="KW-1133">Transmembrane helix</keyword>
<dbReference type="EMBL" id="QMFY01000002">
    <property type="protein sequence ID" value="RAW02342.1"/>
    <property type="molecule type" value="Genomic_DNA"/>
</dbReference>
<keyword evidence="1" id="KW-0812">Transmembrane</keyword>
<evidence type="ECO:0000313" key="3">
    <source>
        <dbReference type="Proteomes" id="UP000251889"/>
    </source>
</evidence>
<feature type="transmembrane region" description="Helical" evidence="1">
    <location>
        <begin position="9"/>
        <end position="29"/>
    </location>
</feature>
<keyword evidence="3" id="KW-1185">Reference proteome</keyword>
<accession>A0A364Y676</accession>
<name>A0A364Y676_9BACT</name>
<feature type="transmembrane region" description="Helical" evidence="1">
    <location>
        <begin position="69"/>
        <end position="87"/>
    </location>
</feature>
<evidence type="ECO:0000256" key="1">
    <source>
        <dbReference type="SAM" id="Phobius"/>
    </source>
</evidence>
<gene>
    <name evidence="2" type="ORF">DQQ10_07360</name>
</gene>
<keyword evidence="1" id="KW-0472">Membrane</keyword>
<reference evidence="2 3" key="1">
    <citation type="submission" date="2018-06" db="EMBL/GenBank/DDBJ databases">
        <title>Chryseolinea flavus sp. nov., a member of the phylum Bacteroidetes isolated from soil.</title>
        <authorList>
            <person name="Li Y."/>
            <person name="Wang J."/>
        </authorList>
    </citation>
    <scope>NUCLEOTIDE SEQUENCE [LARGE SCALE GENOMIC DNA]</scope>
    <source>
        <strain evidence="2 3">SDU1-6</strain>
    </source>
</reference>
<protein>
    <submittedName>
        <fullName evidence="2">Uncharacterized protein</fullName>
    </submittedName>
</protein>
<sequence length="154" mass="17759">MRFLNHPHHLFLVIAIVILVSPLFFWMQALQVGMVVTMTGNIAMVSLSVLIMMLWIAYHLTQRFLFTQYLSWIHVLGTVLMVTYFLGTTNIYLKANAIKEVEKYLYPTILNNSPRLISFGSPLTILFILLQLLFVINIFAGLRIRCKSHAKTEI</sequence>
<evidence type="ECO:0000313" key="2">
    <source>
        <dbReference type="EMBL" id="RAW02342.1"/>
    </source>
</evidence>
<proteinExistence type="predicted"/>
<comment type="caution">
    <text evidence="2">The sequence shown here is derived from an EMBL/GenBank/DDBJ whole genome shotgun (WGS) entry which is preliminary data.</text>
</comment>
<organism evidence="2 3">
    <name type="scientific">Pseudochryseolinea flava</name>
    <dbReference type="NCBI Taxonomy" id="2059302"/>
    <lineage>
        <taxon>Bacteria</taxon>
        <taxon>Pseudomonadati</taxon>
        <taxon>Bacteroidota</taxon>
        <taxon>Cytophagia</taxon>
        <taxon>Cytophagales</taxon>
        <taxon>Fulvivirgaceae</taxon>
        <taxon>Pseudochryseolinea</taxon>
    </lineage>
</organism>
<feature type="transmembrane region" description="Helical" evidence="1">
    <location>
        <begin position="123"/>
        <end position="142"/>
    </location>
</feature>
<dbReference type="Proteomes" id="UP000251889">
    <property type="component" value="Unassembled WGS sequence"/>
</dbReference>